<organism evidence="2 3">
    <name type="scientific">Ramlibacter montanisoli</name>
    <dbReference type="NCBI Taxonomy" id="2732512"/>
    <lineage>
        <taxon>Bacteria</taxon>
        <taxon>Pseudomonadati</taxon>
        <taxon>Pseudomonadota</taxon>
        <taxon>Betaproteobacteria</taxon>
        <taxon>Burkholderiales</taxon>
        <taxon>Comamonadaceae</taxon>
        <taxon>Ramlibacter</taxon>
    </lineage>
</organism>
<proteinExistence type="predicted"/>
<feature type="domain" description="DUF5666" evidence="1">
    <location>
        <begin position="277"/>
        <end position="322"/>
    </location>
</feature>
<dbReference type="Pfam" id="PF18914">
    <property type="entry name" value="DUF5666"/>
    <property type="match status" value="3"/>
</dbReference>
<dbReference type="AlphaFoldDB" id="A0A849KH40"/>
<dbReference type="Proteomes" id="UP000552954">
    <property type="component" value="Unassembled WGS sequence"/>
</dbReference>
<evidence type="ECO:0000313" key="2">
    <source>
        <dbReference type="EMBL" id="NNU43961.1"/>
    </source>
</evidence>
<sequence>MSSPHSHLAAPRMPRRQALVTLLAAAGVVVLPACGGGGGGNASVDTGGTGSFSTGRISGFGSVIVNGVRFEDNAARLADDDDEVKVLVRDDLKLGMVVTVQAGPITAGSGDVLPSATATAISVESQIKGPVETKTAPDTLVVFGQTVKVDAATVFDGTSFAAIAVGNVLEVHGFAGAGGVVTASRIELENPATSEFKVRGFISGLAGTTFQIGAATFNFATTPPAELRVTPANGLFVRVRTQAIRNGSGQWVVKRIDARRAFEDRNEAEVEGILVQSGSTFSVNGITINTTRLPAGTVMPVGQHVEVEGSLINGVLFARKIEIEDENDEAEVDVTGQASSVNTTAQTFVVRGLTFHYSGATALEDGTIPASLQNGVTLRARGTLPAAGSATIEATRIDFRP</sequence>
<accession>A0A849KH40</accession>
<name>A0A849KH40_9BURK</name>
<feature type="domain" description="DUF5666" evidence="1">
    <location>
        <begin position="336"/>
        <end position="397"/>
    </location>
</feature>
<keyword evidence="3" id="KW-1185">Reference proteome</keyword>
<evidence type="ECO:0000313" key="3">
    <source>
        <dbReference type="Proteomes" id="UP000552954"/>
    </source>
</evidence>
<protein>
    <recommendedName>
        <fullName evidence="1">DUF5666 domain-containing protein</fullName>
    </recommendedName>
</protein>
<evidence type="ECO:0000259" key="1">
    <source>
        <dbReference type="Pfam" id="PF18914"/>
    </source>
</evidence>
<dbReference type="RefSeq" id="WP_171560092.1">
    <property type="nucleotide sequence ID" value="NZ_JABFCS010000001.1"/>
</dbReference>
<dbReference type="InterPro" id="IPR043724">
    <property type="entry name" value="DUF5666"/>
</dbReference>
<reference evidence="2 3" key="1">
    <citation type="submission" date="2020-05" db="EMBL/GenBank/DDBJ databases">
        <authorList>
            <person name="Khan S.A."/>
            <person name="Jeon C.O."/>
            <person name="Chun B.H."/>
        </authorList>
    </citation>
    <scope>NUCLEOTIDE SEQUENCE [LARGE SCALE GENOMIC DNA]</scope>
    <source>
        <strain evidence="2 3">B156</strain>
    </source>
</reference>
<reference evidence="2 3" key="2">
    <citation type="submission" date="2020-06" db="EMBL/GenBank/DDBJ databases">
        <title>Ramlibacter rhizophilus sp. nov., isolated from rhizosphere soil of national flower Mugunghwa from South Korea.</title>
        <authorList>
            <person name="Zheng-Fei Y."/>
            <person name="Huan T."/>
        </authorList>
    </citation>
    <scope>NUCLEOTIDE SEQUENCE [LARGE SCALE GENOMIC DNA]</scope>
    <source>
        <strain evidence="2 3">B156</strain>
    </source>
</reference>
<comment type="caution">
    <text evidence="2">The sequence shown here is derived from an EMBL/GenBank/DDBJ whole genome shotgun (WGS) entry which is preliminary data.</text>
</comment>
<dbReference type="EMBL" id="JABFCS010000001">
    <property type="protein sequence ID" value="NNU43961.1"/>
    <property type="molecule type" value="Genomic_DNA"/>
</dbReference>
<dbReference type="PROSITE" id="PS51318">
    <property type="entry name" value="TAT"/>
    <property type="match status" value="1"/>
</dbReference>
<dbReference type="InterPro" id="IPR006311">
    <property type="entry name" value="TAT_signal"/>
</dbReference>
<feature type="domain" description="DUF5666" evidence="1">
    <location>
        <begin position="128"/>
        <end position="187"/>
    </location>
</feature>
<gene>
    <name evidence="2" type="ORF">HK415_13580</name>
</gene>